<dbReference type="Pfam" id="PF14649">
    <property type="entry name" value="Spatacsin_C"/>
    <property type="match status" value="1"/>
</dbReference>
<dbReference type="Proteomes" id="UP001153620">
    <property type="component" value="Chromosome 2"/>
</dbReference>
<keyword evidence="3" id="KW-1185">Reference proteome</keyword>
<dbReference type="InterPro" id="IPR028107">
    <property type="entry name" value="Spatacsin_C_dom"/>
</dbReference>
<dbReference type="InterPro" id="IPR028103">
    <property type="entry name" value="Spatacsin"/>
</dbReference>
<dbReference type="PANTHER" id="PTHR13650:SF0">
    <property type="entry name" value="SPATACSIN"/>
    <property type="match status" value="1"/>
</dbReference>
<reference evidence="2" key="2">
    <citation type="submission" date="2022-10" db="EMBL/GenBank/DDBJ databases">
        <authorList>
            <consortium name="ENA_rothamsted_submissions"/>
            <consortium name="culmorum"/>
            <person name="King R."/>
        </authorList>
    </citation>
    <scope>NUCLEOTIDE SEQUENCE</scope>
</reference>
<dbReference type="PANTHER" id="PTHR13650">
    <property type="entry name" value="SPATACSIN"/>
    <property type="match status" value="1"/>
</dbReference>
<reference evidence="2" key="1">
    <citation type="submission" date="2022-01" db="EMBL/GenBank/DDBJ databases">
        <authorList>
            <person name="King R."/>
        </authorList>
    </citation>
    <scope>NUCLEOTIDE SEQUENCE</scope>
</reference>
<dbReference type="GO" id="GO:0007268">
    <property type="term" value="P:chemical synaptic transmission"/>
    <property type="evidence" value="ECO:0007669"/>
    <property type="project" value="TreeGrafter"/>
</dbReference>
<dbReference type="GO" id="GO:0030424">
    <property type="term" value="C:axon"/>
    <property type="evidence" value="ECO:0007669"/>
    <property type="project" value="TreeGrafter"/>
</dbReference>
<evidence type="ECO:0000313" key="2">
    <source>
        <dbReference type="EMBL" id="CAG9804633.1"/>
    </source>
</evidence>
<dbReference type="OrthoDB" id="2018754at2759"/>
<evidence type="ECO:0000313" key="3">
    <source>
        <dbReference type="Proteomes" id="UP001153620"/>
    </source>
</evidence>
<gene>
    <name evidence="2" type="ORF">CHIRRI_LOCUS7516</name>
</gene>
<accession>A0A9N9RWI0</accession>
<feature type="domain" description="Spatacsin C-terminal" evidence="1">
    <location>
        <begin position="1417"/>
        <end position="1728"/>
    </location>
</feature>
<dbReference type="GO" id="GO:0048489">
    <property type="term" value="P:synaptic vesicle transport"/>
    <property type="evidence" value="ECO:0007669"/>
    <property type="project" value="TreeGrafter"/>
</dbReference>
<dbReference type="GO" id="GO:0030425">
    <property type="term" value="C:dendrite"/>
    <property type="evidence" value="ECO:0007669"/>
    <property type="project" value="TreeGrafter"/>
</dbReference>
<dbReference type="GO" id="GO:0008088">
    <property type="term" value="P:axo-dendritic transport"/>
    <property type="evidence" value="ECO:0007669"/>
    <property type="project" value="TreeGrafter"/>
</dbReference>
<proteinExistence type="predicted"/>
<dbReference type="GO" id="GO:0007409">
    <property type="term" value="P:axonogenesis"/>
    <property type="evidence" value="ECO:0007669"/>
    <property type="project" value="TreeGrafter"/>
</dbReference>
<sequence length="1806" mass="211375">MEKGGDMKGLESLWKSLDDASIIRDVLFKGKFIQNAMRFISERNSITNEEAKDIFVQVCDELVNSQIQQKQPSRASHILKNAQINELHYLYALYDDSKDEIIKEMLNEYLTKHNDDFNKEKTNLRAYYSCFKLLVKNIEKHAKYLDNINRIFNTYNINFHNIHKASFPKFMQQSIQWRNDISVDVFFKSKRDERNFDLLPILDKTCFFAYIMQNELSGLVKQWLNEQYLCKAGTTISSTLPTEPNTFDDALNILFRKWKFEEQMMNNISRRHKDVLKNEFAKLGLFEARENKQVCRKFNRFFTTYTYQENYPTLKNHEVTKFIIDNKLLDLLPQQFIDHSYIQNVLKESNEKDPLYHELVLIRSMKDLLTKQTNLQSFVDIMNVTTRYIQEYDTSFNANQHKLRFMNEIVGNNLQKLDQIADINPFLRNLFVKVTTKEDMPSIEQLLENFHSVKLEYVRDEFNSTRSDLIPSFDNPHLTSIYGKKVKLDYIDYVRKYQGIYASYAFIIDSIKSSMSLTRPMVLSACEEVAKLALNDPKNKELVSHAVAFMETFSVDSRNLRCFIQLQKLKSDSEGDNCEKFLDKTVKMSTNHEDIRNVESLEIFWKVKKFTSPTRSYLNPFTEKNDWFKIIVLAQYFNYPLHAFISICQDRIKNKTLCDNLIKAVSYEAAPFQKLPNSAKTESHAKEYFGSGQFLDSKHDLFAILLKCDEEISRLDLPFEQFQRFFMKNEPNDDLLYQAKIHDWPLLAILAGTSKLYRFKYCWVTWLILNSNYKWNEKFEDIEGLSTSVFEHCLRIGFLRTLDESFKIFYPKAPMKIFTQLLRDTAVGNFKNMESILKHFIVQLIESDYRTKVIKGKHQLIPCIIRYLIIHLQHNIKFSVQQQEYLACVHRSDITKFDGKINFELLRNFCKILEHTSVEINYEVFCESETKVSKEIERICDELISNNYFEAAIEIGNLINKSKTEFVFKYWLHLRKTDNQKQTSFDIAKYMKYVKLYRLNIDIFIKFLKRVIDEMDQCIGKYNVMMFMLRNMAKADAKELNDLEYEIICLYLRLKVSGVKDIKPLTSMYFENTIKPERSLIHNSLYELKAIAMIDDLNDSQCLTDDTEIQQLDELMSFLLDMNDIVQVLRLQAMFGYAPEDLKILVYMLSVAEGITSIYDITKRERQAISNCGPLSSRFNRFAFRSFRQSTSNSISLNSSTVSMDINESSILEEPLHYKENKETLQALQGLVCKLKHGVKYAQRVVLLYRISLFLHNHSFDDLIKIKNSYEFLELVTESDCDSKLLAMADIIEAMEMTRKEVAKFISKEITACIIKTRFQQFNKDTETSTSNLNMTTSISSTWSGSKQVLDDIWGFSLSKDLHLILELCKGKTTLLGTYLIKCYRILSQFKSDIPINYDSFEEELKSICEDLNRSLTPQWMSLKKQNMIRVELLITAHDCFCQECSTEGIGDVLHLSKILINELAENKVYNMIVKLMCGIGRYREMFYCFDILIKNEAFEALLGQFNDKQTNGLKNALLSYLNEYHPDNKEYFKMCASHFLMYTELAKIWKNNATTKIQKLLDENQVKVTKSGRILLKQVQQVEIPYLKCTKNVQQVLNEAVNDMIYATEMMIADQKTEMSLKYSSFCELIAMQYHLVKVGAESESKMCPCVIYHEQNAEKSQLITQYLANYELSVPQMMILNKNAITPIDYTIVIFCRSIIAQDEQFVHDFVGRLDLTDRMIEKVIRLSQFELISDKTEKALQELCLMVQDVGLKYNLASLLGCKTFLNQLLNDEQSYHYLIDSHYGSKDIYGTGSAVKKSSPPF</sequence>
<dbReference type="GO" id="GO:0045202">
    <property type="term" value="C:synapse"/>
    <property type="evidence" value="ECO:0007669"/>
    <property type="project" value="TreeGrafter"/>
</dbReference>
<protein>
    <recommendedName>
        <fullName evidence="1">Spatacsin C-terminal domain-containing protein</fullName>
    </recommendedName>
</protein>
<dbReference type="EMBL" id="OU895878">
    <property type="protein sequence ID" value="CAG9804633.1"/>
    <property type="molecule type" value="Genomic_DNA"/>
</dbReference>
<dbReference type="GO" id="GO:0005737">
    <property type="term" value="C:cytoplasm"/>
    <property type="evidence" value="ECO:0007669"/>
    <property type="project" value="TreeGrafter"/>
</dbReference>
<evidence type="ECO:0000259" key="1">
    <source>
        <dbReference type="Pfam" id="PF14649"/>
    </source>
</evidence>
<name>A0A9N9RWI0_9DIPT</name>
<organism evidence="2 3">
    <name type="scientific">Chironomus riparius</name>
    <dbReference type="NCBI Taxonomy" id="315576"/>
    <lineage>
        <taxon>Eukaryota</taxon>
        <taxon>Metazoa</taxon>
        <taxon>Ecdysozoa</taxon>
        <taxon>Arthropoda</taxon>
        <taxon>Hexapoda</taxon>
        <taxon>Insecta</taxon>
        <taxon>Pterygota</taxon>
        <taxon>Neoptera</taxon>
        <taxon>Endopterygota</taxon>
        <taxon>Diptera</taxon>
        <taxon>Nematocera</taxon>
        <taxon>Chironomoidea</taxon>
        <taxon>Chironomidae</taxon>
        <taxon>Chironominae</taxon>
        <taxon>Chironomus</taxon>
    </lineage>
</organism>